<gene>
    <name evidence="1" type="ORF">DN53_09630</name>
</gene>
<dbReference type="RefSeq" id="WP_129653674.1">
    <property type="nucleotide sequence ID" value="NZ_ML142908.1"/>
</dbReference>
<dbReference type="Proteomes" id="UP000290261">
    <property type="component" value="Unassembled WGS sequence"/>
</dbReference>
<accession>A0A444VN03</accession>
<proteinExistence type="predicted"/>
<evidence type="ECO:0000313" key="2">
    <source>
        <dbReference type="Proteomes" id="UP000290261"/>
    </source>
</evidence>
<name>A0A444VN03_9FLAO</name>
<dbReference type="EMBL" id="JJMP01000003">
    <property type="protein sequence ID" value="RYC52136.1"/>
    <property type="molecule type" value="Genomic_DNA"/>
</dbReference>
<keyword evidence="2" id="KW-1185">Reference proteome</keyword>
<dbReference type="AlphaFoldDB" id="A0A444VN03"/>
<organism evidence="1 2">
    <name type="scientific">Flagellimonas olearia</name>
    <dbReference type="NCBI Taxonomy" id="552546"/>
    <lineage>
        <taxon>Bacteria</taxon>
        <taxon>Pseudomonadati</taxon>
        <taxon>Bacteroidota</taxon>
        <taxon>Flavobacteriia</taxon>
        <taxon>Flavobacteriales</taxon>
        <taxon>Flavobacteriaceae</taxon>
        <taxon>Flagellimonas</taxon>
    </lineage>
</organism>
<sequence>MRDIGPKKNNHDVRVVNEFYLDGQLVATYEEGPFYDEQKKEVNSWTSVRKPIFLLTDDSMEEKFMEYVLKNNLPSKKYEFELKKYVHSADSNYDEDDKVFVATTGPITFNITDDGLSKLCATDFGPPKGAINNDSETKTLLTVLRKYAKAQGWPETFTNTVSNKTPWTKVYDVFNRYTHSKCSAIFRTEYPLEDGRKSYGVISAMFYKYPNGSIEVFGMSGQHYIPRTCR</sequence>
<reference evidence="1 2" key="1">
    <citation type="submission" date="2014-04" db="EMBL/GenBank/DDBJ databases">
        <title>Whole genome of Muricauda olearia.</title>
        <authorList>
            <person name="Zhang X.-H."/>
            <person name="Tang K."/>
        </authorList>
    </citation>
    <scope>NUCLEOTIDE SEQUENCE [LARGE SCALE GENOMIC DNA]</scope>
    <source>
        <strain evidence="1 2">Th120</strain>
    </source>
</reference>
<evidence type="ECO:0000313" key="1">
    <source>
        <dbReference type="EMBL" id="RYC52136.1"/>
    </source>
</evidence>
<comment type="caution">
    <text evidence="1">The sequence shown here is derived from an EMBL/GenBank/DDBJ whole genome shotgun (WGS) entry which is preliminary data.</text>
</comment>
<protein>
    <submittedName>
        <fullName evidence="1">Uncharacterized protein</fullName>
    </submittedName>
</protein>